<feature type="compositionally biased region" description="Polar residues" evidence="1">
    <location>
        <begin position="66"/>
        <end position="76"/>
    </location>
</feature>
<feature type="region of interest" description="Disordered" evidence="1">
    <location>
        <begin position="1"/>
        <end position="20"/>
    </location>
</feature>
<gene>
    <name evidence="2" type="ORF">FOZ63_012220</name>
</gene>
<evidence type="ECO:0000313" key="3">
    <source>
        <dbReference type="Proteomes" id="UP000553632"/>
    </source>
</evidence>
<feature type="region of interest" description="Disordered" evidence="1">
    <location>
        <begin position="66"/>
        <end position="91"/>
    </location>
</feature>
<evidence type="ECO:0000313" key="2">
    <source>
        <dbReference type="EMBL" id="KAF4743800.1"/>
    </source>
</evidence>
<feature type="region of interest" description="Disordered" evidence="1">
    <location>
        <begin position="28"/>
        <end position="48"/>
    </location>
</feature>
<dbReference type="AlphaFoldDB" id="A0A7J6THF5"/>
<protein>
    <submittedName>
        <fullName evidence="2">Uncharacterized protein</fullName>
    </submittedName>
</protein>
<organism evidence="2 3">
    <name type="scientific">Perkinsus olseni</name>
    <name type="common">Perkinsus atlanticus</name>
    <dbReference type="NCBI Taxonomy" id="32597"/>
    <lineage>
        <taxon>Eukaryota</taxon>
        <taxon>Sar</taxon>
        <taxon>Alveolata</taxon>
        <taxon>Perkinsozoa</taxon>
        <taxon>Perkinsea</taxon>
        <taxon>Perkinsida</taxon>
        <taxon>Perkinsidae</taxon>
        <taxon>Perkinsus</taxon>
    </lineage>
</organism>
<evidence type="ECO:0000256" key="1">
    <source>
        <dbReference type="SAM" id="MobiDB-lite"/>
    </source>
</evidence>
<dbReference type="EMBL" id="JABANO010011238">
    <property type="protein sequence ID" value="KAF4743800.1"/>
    <property type="molecule type" value="Genomic_DNA"/>
</dbReference>
<reference evidence="2 3" key="1">
    <citation type="submission" date="2020-04" db="EMBL/GenBank/DDBJ databases">
        <title>Perkinsus olseni comparative genomics.</title>
        <authorList>
            <person name="Bogema D.R."/>
        </authorList>
    </citation>
    <scope>NUCLEOTIDE SEQUENCE [LARGE SCALE GENOMIC DNA]</scope>
    <source>
        <strain evidence="2 3">ATCC PRA-207</strain>
    </source>
</reference>
<dbReference type="Proteomes" id="UP000553632">
    <property type="component" value="Unassembled WGS sequence"/>
</dbReference>
<proteinExistence type="predicted"/>
<name>A0A7J6THF5_PEROL</name>
<keyword evidence="3" id="KW-1185">Reference proteome</keyword>
<sequence>MAPPSQRTRRHRGRQQEVAENEVKFVGRRALPVTGGPYQPRQGEKSCFEDMPVDANDYLKRVIHQRSSGPQATSVVLSEREDDDDEGYVGGIPGELYTASGSSG</sequence>
<accession>A0A7J6THF5</accession>
<comment type="caution">
    <text evidence="2">The sequence shown here is derived from an EMBL/GenBank/DDBJ whole genome shotgun (WGS) entry which is preliminary data.</text>
</comment>